<feature type="transmembrane region" description="Helical" evidence="7">
    <location>
        <begin position="21"/>
        <end position="41"/>
    </location>
</feature>
<evidence type="ECO:0000313" key="8">
    <source>
        <dbReference type="EMBL" id="KKL81496.1"/>
    </source>
</evidence>
<proteinExistence type="inferred from homology"/>
<dbReference type="InterPro" id="IPR005614">
    <property type="entry name" value="NrfD-like"/>
</dbReference>
<dbReference type="Gene3D" id="1.20.1630.10">
    <property type="entry name" value="Formate dehydrogenase/DMSO reductase domain"/>
    <property type="match status" value="1"/>
</dbReference>
<comment type="subcellular location">
    <subcellularLocation>
        <location evidence="1">Cell membrane</location>
        <topology evidence="1">Multi-pass membrane protein</topology>
    </subcellularLocation>
</comment>
<feature type="transmembrane region" description="Helical" evidence="7">
    <location>
        <begin position="209"/>
        <end position="235"/>
    </location>
</feature>
<keyword evidence="3" id="KW-1003">Cell membrane</keyword>
<feature type="transmembrane region" description="Helical" evidence="7">
    <location>
        <begin position="175"/>
        <end position="197"/>
    </location>
</feature>
<evidence type="ECO:0008006" key="9">
    <source>
        <dbReference type="Google" id="ProtNLM"/>
    </source>
</evidence>
<keyword evidence="6 7" id="KW-0472">Membrane</keyword>
<evidence type="ECO:0000256" key="2">
    <source>
        <dbReference type="ARBA" id="ARBA00008929"/>
    </source>
</evidence>
<feature type="transmembrane region" description="Helical" evidence="7">
    <location>
        <begin position="95"/>
        <end position="114"/>
    </location>
</feature>
<evidence type="ECO:0000256" key="7">
    <source>
        <dbReference type="SAM" id="Phobius"/>
    </source>
</evidence>
<dbReference type="GO" id="GO:0005886">
    <property type="term" value="C:plasma membrane"/>
    <property type="evidence" value="ECO:0007669"/>
    <property type="project" value="UniProtKB-SubCell"/>
</dbReference>
<evidence type="ECO:0000256" key="6">
    <source>
        <dbReference type="ARBA" id="ARBA00023136"/>
    </source>
</evidence>
<feature type="transmembrane region" description="Helical" evidence="7">
    <location>
        <begin position="247"/>
        <end position="272"/>
    </location>
</feature>
<keyword evidence="4 7" id="KW-0812">Transmembrane</keyword>
<evidence type="ECO:0000256" key="4">
    <source>
        <dbReference type="ARBA" id="ARBA00022692"/>
    </source>
</evidence>
<sequence>MNHIIQYVIGRFKGLSKGYHIALALTLVIGLGGMSNVLWFFEHGHGISGLSDMVPWGIYISGLAFFIGTSAGATMVGLMIHAFGKHEYHPIGTRAIILALISIISAMNCVMFDVGNPFRAMKIPFLLNNPTSMFVISSSSYMGFMTILGLELYFAVKLTLGKPSDWERKMAKFMAILAVPYALVVVHAFTGAIFGIVKAREMWNTPLLPVHFITSALASGFALVMLVTVITVLLSKKELLTKEAYNHAGWLLAFFLMMTIFIDVFDYVIVLYNKTHEGIELWHLLTGRYKITFFIKTNHADYLN</sequence>
<dbReference type="AlphaFoldDB" id="A0A0F9FT70"/>
<comment type="similarity">
    <text evidence="2">Belongs to the NrfD family.</text>
</comment>
<evidence type="ECO:0000256" key="3">
    <source>
        <dbReference type="ARBA" id="ARBA00022475"/>
    </source>
</evidence>
<dbReference type="Pfam" id="PF03916">
    <property type="entry name" value="NrfD"/>
    <property type="match status" value="1"/>
</dbReference>
<dbReference type="PANTHER" id="PTHR34856">
    <property type="entry name" value="PROTEIN NRFD"/>
    <property type="match status" value="1"/>
</dbReference>
<name>A0A0F9FT70_9ZZZZ</name>
<organism evidence="8">
    <name type="scientific">marine sediment metagenome</name>
    <dbReference type="NCBI Taxonomy" id="412755"/>
    <lineage>
        <taxon>unclassified sequences</taxon>
        <taxon>metagenomes</taxon>
        <taxon>ecological metagenomes</taxon>
    </lineage>
</organism>
<feature type="transmembrane region" description="Helical" evidence="7">
    <location>
        <begin position="134"/>
        <end position="154"/>
    </location>
</feature>
<protein>
    <recommendedName>
        <fullName evidence="9">Polysulfide reductase NrfD</fullName>
    </recommendedName>
</protein>
<dbReference type="PANTHER" id="PTHR34856:SF2">
    <property type="entry name" value="PROTEIN NRFD"/>
    <property type="match status" value="1"/>
</dbReference>
<comment type="caution">
    <text evidence="8">The sequence shown here is derived from an EMBL/GenBank/DDBJ whole genome shotgun (WGS) entry which is preliminary data.</text>
</comment>
<gene>
    <name evidence="8" type="ORF">LCGC14_1994180</name>
</gene>
<reference evidence="8" key="1">
    <citation type="journal article" date="2015" name="Nature">
        <title>Complex archaea that bridge the gap between prokaryotes and eukaryotes.</title>
        <authorList>
            <person name="Spang A."/>
            <person name="Saw J.H."/>
            <person name="Jorgensen S.L."/>
            <person name="Zaremba-Niedzwiedzka K."/>
            <person name="Martijn J."/>
            <person name="Lind A.E."/>
            <person name="van Eijk R."/>
            <person name="Schleper C."/>
            <person name="Guy L."/>
            <person name="Ettema T.J."/>
        </authorList>
    </citation>
    <scope>NUCLEOTIDE SEQUENCE</scope>
</reference>
<feature type="transmembrane region" description="Helical" evidence="7">
    <location>
        <begin position="56"/>
        <end position="83"/>
    </location>
</feature>
<dbReference type="EMBL" id="LAZR01022544">
    <property type="protein sequence ID" value="KKL81496.1"/>
    <property type="molecule type" value="Genomic_DNA"/>
</dbReference>
<dbReference type="InterPro" id="IPR052049">
    <property type="entry name" value="Electron_transfer_protein"/>
</dbReference>
<keyword evidence="5 7" id="KW-1133">Transmembrane helix</keyword>
<accession>A0A0F9FT70</accession>
<evidence type="ECO:0000256" key="5">
    <source>
        <dbReference type="ARBA" id="ARBA00022989"/>
    </source>
</evidence>
<evidence type="ECO:0000256" key="1">
    <source>
        <dbReference type="ARBA" id="ARBA00004651"/>
    </source>
</evidence>